<dbReference type="Proteomes" id="UP001236500">
    <property type="component" value="Chromosome"/>
</dbReference>
<dbReference type="EMBL" id="CP118605">
    <property type="protein sequence ID" value="WGL17091.1"/>
    <property type="molecule type" value="Genomic_DNA"/>
</dbReference>
<dbReference type="InterPro" id="IPR009078">
    <property type="entry name" value="Ferritin-like_SF"/>
</dbReference>
<dbReference type="RefSeq" id="WP_280320913.1">
    <property type="nucleotide sequence ID" value="NZ_CP118605.1"/>
</dbReference>
<protein>
    <submittedName>
        <fullName evidence="4">Ferritin-like domain-containing protein</fullName>
    </submittedName>
</protein>
<feature type="domain" description="Ferritin/DPS" evidence="3">
    <location>
        <begin position="41"/>
        <end position="180"/>
    </location>
</feature>
<evidence type="ECO:0000256" key="1">
    <source>
        <dbReference type="ARBA" id="ARBA00009497"/>
    </source>
</evidence>
<evidence type="ECO:0000313" key="4">
    <source>
        <dbReference type="EMBL" id="WGL17091.1"/>
    </source>
</evidence>
<accession>A0ABY8NDW1</accession>
<evidence type="ECO:0000256" key="2">
    <source>
        <dbReference type="RuleBase" id="RU003875"/>
    </source>
</evidence>
<reference evidence="4 5" key="1">
    <citation type="submission" date="2023-02" db="EMBL/GenBank/DDBJ databases">
        <title>Description and genomic characterization of Microbulbifer bruguierae sp. nov., isolated from the sediment of mangrove plant Bruguiera sexangula.</title>
        <authorList>
            <person name="Long M."/>
        </authorList>
    </citation>
    <scope>NUCLEOTIDE SEQUENCE [LARGE SCALE GENOMIC DNA]</scope>
    <source>
        <strain evidence="4 5">H12</strain>
    </source>
</reference>
<evidence type="ECO:0000259" key="3">
    <source>
        <dbReference type="Pfam" id="PF00210"/>
    </source>
</evidence>
<dbReference type="InterPro" id="IPR008331">
    <property type="entry name" value="Ferritin_DPS_dom"/>
</dbReference>
<dbReference type="PANTHER" id="PTHR42932">
    <property type="entry name" value="GENERAL STRESS PROTEIN 20U"/>
    <property type="match status" value="1"/>
</dbReference>
<dbReference type="InterPro" id="IPR012347">
    <property type="entry name" value="Ferritin-like"/>
</dbReference>
<dbReference type="InterPro" id="IPR002177">
    <property type="entry name" value="DPS_DNA-bd"/>
</dbReference>
<dbReference type="Gene3D" id="1.20.1260.10">
    <property type="match status" value="1"/>
</dbReference>
<gene>
    <name evidence="4" type="ORF">PVT68_02030</name>
</gene>
<organism evidence="4 5">
    <name type="scientific">Microbulbifer bruguierae</name>
    <dbReference type="NCBI Taxonomy" id="3029061"/>
    <lineage>
        <taxon>Bacteria</taxon>
        <taxon>Pseudomonadati</taxon>
        <taxon>Pseudomonadota</taxon>
        <taxon>Gammaproteobacteria</taxon>
        <taxon>Cellvibrionales</taxon>
        <taxon>Microbulbiferaceae</taxon>
        <taxon>Microbulbifer</taxon>
    </lineage>
</organism>
<sequence length="197" mass="22117">MKYDVSFHLLKYKFAPGRWNMDICAVQSKKELSEHVRHNSIDLLNCYLSGILDLGVQVKFAHWNVKAPTFTALHDLFDKVLRNIEELTEKIAGRCIALGGIVTGEVNSVVSISNLSKFSPDFRNINHQLLIICDGLAQFGQSVSRAIVEVSGFGDTGTTDLLVQVFRNIEQLLWQVESYLYQPASFSYPQTINACTC</sequence>
<name>A0ABY8NDW1_9GAMM</name>
<proteinExistence type="inferred from homology"/>
<dbReference type="PANTHER" id="PTHR42932:SF3">
    <property type="entry name" value="DNA PROTECTION DURING STARVATION PROTEIN"/>
    <property type="match status" value="1"/>
</dbReference>
<dbReference type="PRINTS" id="PR01346">
    <property type="entry name" value="HELNAPAPROT"/>
</dbReference>
<evidence type="ECO:0000313" key="5">
    <source>
        <dbReference type="Proteomes" id="UP001236500"/>
    </source>
</evidence>
<dbReference type="Pfam" id="PF00210">
    <property type="entry name" value="Ferritin"/>
    <property type="match status" value="1"/>
</dbReference>
<comment type="similarity">
    <text evidence="1 2">Belongs to the Dps family.</text>
</comment>
<keyword evidence="5" id="KW-1185">Reference proteome</keyword>
<dbReference type="SUPFAM" id="SSF47240">
    <property type="entry name" value="Ferritin-like"/>
    <property type="match status" value="1"/>
</dbReference>